<dbReference type="PROSITE" id="PS50937">
    <property type="entry name" value="HTH_MERR_2"/>
    <property type="match status" value="1"/>
</dbReference>
<dbReference type="Gene3D" id="1.10.490.50">
    <property type="entry name" value="Antibiotic binding domain of TipA-like multidrug resistance regulators"/>
    <property type="match status" value="1"/>
</dbReference>
<dbReference type="InterPro" id="IPR047057">
    <property type="entry name" value="MerR_fam"/>
</dbReference>
<dbReference type="PRINTS" id="PR00040">
    <property type="entry name" value="HTHMERR"/>
</dbReference>
<evidence type="ECO:0000313" key="7">
    <source>
        <dbReference type="Proteomes" id="UP001528912"/>
    </source>
</evidence>
<keyword evidence="7" id="KW-1185">Reference proteome</keyword>
<evidence type="ECO:0000313" key="6">
    <source>
        <dbReference type="EMBL" id="MDF8264767.1"/>
    </source>
</evidence>
<dbReference type="PANTHER" id="PTHR30204:SF90">
    <property type="entry name" value="HTH-TYPE TRANSCRIPTIONAL ACTIVATOR MTA"/>
    <property type="match status" value="1"/>
</dbReference>
<dbReference type="InterPro" id="IPR012925">
    <property type="entry name" value="TipAS_dom"/>
</dbReference>
<keyword evidence="2" id="KW-0238">DNA-binding</keyword>
<evidence type="ECO:0000256" key="1">
    <source>
        <dbReference type="ARBA" id="ARBA00023015"/>
    </source>
</evidence>
<evidence type="ECO:0000256" key="4">
    <source>
        <dbReference type="ARBA" id="ARBA00023163"/>
    </source>
</evidence>
<dbReference type="CDD" id="cd01106">
    <property type="entry name" value="HTH_TipAL-Mta"/>
    <property type="match status" value="1"/>
</dbReference>
<keyword evidence="3" id="KW-0010">Activator</keyword>
<dbReference type="RefSeq" id="WP_277192158.1">
    <property type="nucleotide sequence ID" value="NZ_JAROAV010000028.1"/>
</dbReference>
<dbReference type="SMART" id="SM00422">
    <property type="entry name" value="HTH_MERR"/>
    <property type="match status" value="1"/>
</dbReference>
<gene>
    <name evidence="6" type="ORF">P4R38_10970</name>
</gene>
<evidence type="ECO:0000256" key="2">
    <source>
        <dbReference type="ARBA" id="ARBA00023125"/>
    </source>
</evidence>
<evidence type="ECO:0000256" key="3">
    <source>
        <dbReference type="ARBA" id="ARBA00023159"/>
    </source>
</evidence>
<protein>
    <submittedName>
        <fullName evidence="6">MerR family transcriptional regulator</fullName>
    </submittedName>
</protein>
<organism evidence="6 7">
    <name type="scientific">Luteipulveratus flavus</name>
    <dbReference type="NCBI Taxonomy" id="3031728"/>
    <lineage>
        <taxon>Bacteria</taxon>
        <taxon>Bacillati</taxon>
        <taxon>Actinomycetota</taxon>
        <taxon>Actinomycetes</taxon>
        <taxon>Micrococcales</taxon>
        <taxon>Dermacoccaceae</taxon>
        <taxon>Luteipulveratus</taxon>
    </lineage>
</organism>
<dbReference type="Pfam" id="PF13411">
    <property type="entry name" value="MerR_1"/>
    <property type="match status" value="1"/>
</dbReference>
<accession>A0ABT6C8W5</accession>
<dbReference type="Pfam" id="PF07739">
    <property type="entry name" value="TipAS"/>
    <property type="match status" value="1"/>
</dbReference>
<dbReference type="Proteomes" id="UP001528912">
    <property type="component" value="Unassembled WGS sequence"/>
</dbReference>
<comment type="caution">
    <text evidence="6">The sequence shown here is derived from an EMBL/GenBank/DDBJ whole genome shotgun (WGS) entry which is preliminary data.</text>
</comment>
<dbReference type="InterPro" id="IPR036244">
    <property type="entry name" value="TipA-like_antibiotic-bd"/>
</dbReference>
<keyword evidence="4" id="KW-0804">Transcription</keyword>
<dbReference type="Gene3D" id="1.10.1660.10">
    <property type="match status" value="1"/>
</dbReference>
<keyword evidence="1" id="KW-0805">Transcription regulation</keyword>
<dbReference type="SUPFAM" id="SSF89082">
    <property type="entry name" value="Antibiotic binding domain of TipA-like multidrug resistance regulators"/>
    <property type="match status" value="1"/>
</dbReference>
<name>A0ABT6C8W5_9MICO</name>
<dbReference type="SUPFAM" id="SSF46955">
    <property type="entry name" value="Putative DNA-binding domain"/>
    <property type="match status" value="1"/>
</dbReference>
<dbReference type="InterPro" id="IPR000551">
    <property type="entry name" value="MerR-type_HTH_dom"/>
</dbReference>
<evidence type="ECO:0000259" key="5">
    <source>
        <dbReference type="PROSITE" id="PS50937"/>
    </source>
</evidence>
<feature type="domain" description="HTH merR-type" evidence="5">
    <location>
        <begin position="12"/>
        <end position="81"/>
    </location>
</feature>
<reference evidence="6 7" key="1">
    <citation type="submission" date="2023-03" db="EMBL/GenBank/DDBJ databases">
        <title>YIM 133296 draft genome.</title>
        <authorList>
            <person name="Xiong L."/>
        </authorList>
    </citation>
    <scope>NUCLEOTIDE SEQUENCE [LARGE SCALE GENOMIC DNA]</scope>
    <source>
        <strain evidence="6 7">YIM 133296</strain>
    </source>
</reference>
<dbReference type="InterPro" id="IPR009061">
    <property type="entry name" value="DNA-bd_dom_put_sf"/>
</dbReference>
<proteinExistence type="predicted"/>
<dbReference type="PANTHER" id="PTHR30204">
    <property type="entry name" value="REDOX-CYCLING DRUG-SENSING TRANSCRIPTIONAL ACTIVATOR SOXR"/>
    <property type="match status" value="1"/>
</dbReference>
<dbReference type="EMBL" id="JAROAV010000028">
    <property type="protein sequence ID" value="MDF8264767.1"/>
    <property type="molecule type" value="Genomic_DNA"/>
</dbReference>
<sequence length="263" mass="29934">MTDGRAEVPAMAYTVGQVAEQLGITVRTLHHYHRIGLLVPSERSASGYRLYTEDDLVRLQHIVVYRRLELPLEEIAQLLESGDAATHLRRQRAAVMARLDEMNRLVTAIDNALEKTMADQPMTTDDMKQLFGESYEERQAEAQERWGDTDAWKESQRRAKTYTQADWAQIKAEGDQIQARLAALFKARTPADNVVAADAVEAHREHMTRWFYDVSPQMHRALGDMYVADPRYTKAYDDAFDAPGLAEWVRDAIHASSERAGQD</sequence>